<dbReference type="SMART" id="SM00827">
    <property type="entry name" value="PKS_AT"/>
    <property type="match status" value="1"/>
</dbReference>
<dbReference type="GO" id="GO:0019171">
    <property type="term" value="F:(3R)-hydroxyacyl-[acyl-carrier-protein] dehydratase activity"/>
    <property type="evidence" value="ECO:0007669"/>
    <property type="project" value="InterPro"/>
</dbReference>
<organism evidence="11 12">
    <name type="scientific">candidate division KSB3 bacterium</name>
    <dbReference type="NCBI Taxonomy" id="2044937"/>
    <lineage>
        <taxon>Bacteria</taxon>
        <taxon>candidate division KSB3</taxon>
    </lineage>
</organism>
<dbReference type="SUPFAM" id="SSF54637">
    <property type="entry name" value="Thioesterase/thiol ester dehydrase-isomerase"/>
    <property type="match status" value="4"/>
</dbReference>
<name>A0A2G6E0X5_9BACT</name>
<keyword evidence="4" id="KW-0276">Fatty acid metabolism</keyword>
<sequence length="2275" mass="251036">MNIEHPIAIVGIGGIFPGASTLKEFWRNIENAVSSARDVPPGRWPLTLEDAFDPERGRFDKVYSTRGCYVEDFRLDPEGLDLDPDLLNALDPVFHFALHAARDALKDANAGECDRERTGVILGNIALPTEKMSALTADFLGRSFEEHLLGTVPASDFFPTHPLNRHAVGLVAGLICKAFHFGAGSYTVDGACAASLYAVNYAVEALLSGRADLMMSGGVCRPDSAFTQMGFCQLGALSPSGKCAPFDAENDGLVVGEGAGIFILKRLEDAVRDSNRIYALIRGIGFSNDRRGSLLAPDSEGQVRAMRMAYESAGWQPQDVDLIECHATGTPVGDLVEFESLKKLWGADSQQPGQCVIGGVKSNVGHLLTGAGAAGMMKTILALKYQILPPTANFSTPNPKFDLEKSPFTVLTHARHWEKRAEHTPRRAAVSAFGFGGINAHVLLEEWEGGSSKTQTLPVDLRWKASANAELPIAIVGMDVHFGPWDSLRAFQERLFGRSAAPDSATRRRDWGISDSRWFQKSMFKDSALRGYFIDELVIPGGRFKIPPKELQESLPQQVLMLLTAAGAVEDAQLNLEDEAALRTGVFIGIGLDAGSSNFSYRWSILPKVEYWAKELGLYLNKAELAEWAQELRDSFCPPLTANRTVGALGGIVAGRVAREFNAGGAGISISSEENSGLQALNAALRSLQQGDLDQAIVGAVDLAGDIRMLLSGQLETTYPLLSKGVLPGEGSAAIIVKRLDDALKDGDKIYAVIKEIGTVSSNTGDLEDCERIEGAQAEIGYTGAASGLASLVKHALCVYREILPDGDPQYWLRNRADGPRRSELRSFSVDGACLRVVLEGYDVQEEQTARSIGTFTALEESLFMLEGEQSRDLEQQAAELQDVVESQSTAQIETLARKWWRRNPAPSKKALGLSLLARSVSELKEHITRVPDILRNGVAPDFPGQRIFFNAHPLGKHGEMAFVFPGSGNHYPRMGRKISAHWPEILRRQDQDNHYLKGQYIPDMLWNCPDRETLHRHPREILLGQVAYSTMMADLLRSFGLWPQAAIGYSLGESSALFAMKAWTSRDEMLQRVLESSLYTHDLAGRYEAAAKHWGFPQGQAADWVVAAVHLPADEIRPRLEGRKHVYLLIINAPASCVIGGERRDVMELEEILGAHFQVIGGVTAAHCEILNEVKQSYRDLHYFENTVVPQGLRFYSGAWKKSYELSADSAADAILAQAMTTIDFPAVIRQAYQDGVRSFIEVGPGTSCTNMINKILAEQPHFAASACASSYEDPSTVLRLLGRAHAERIPSDLSALYAQEREALALQPQKIVKKNALRMSVGGKPFHVNLPPEKTTFAQDCAASKDTMKAGNRTDAVQAVSGPAVMKPVLKSLSSVGQAATENASARTVQYTPQSGQIGELIQGLTEIQHEKLQAHQEYCQFAQALSQNYSDQLAFHMSLLELLQESGQLPAALSVEKTEPLSSRAAAEKDFRSLQPSHEKKGRSEKLRQALFMTRAQCMEFAIGSIGAVLGARFAEIDAHPTRVRLPDDPLMLVDRILAVEGEPCSMRNGRVITEHDVSVDSWYLDCGRIPTCIAVESGQADLFLSAYLGIDFITKGLAVYRLLDATVTFYDDLPQAGDSIRHDIHIDEFFRQGDMHLFRFRFESRVKGKVFLRMSSGCAGFFTQQDLDDGKGLVFTKMDRLPMPGKVSDDWQVLTPISGTESYSDTQLEALRRGELAECFGPRFANLPLQHPCRLPGGRMKLVDRIVRLDPQGGRYGLGMICGEADIHPDDWFLRCHFVDDQVMPGTLMYECCLHTLRVLLMRMGWLGEQDEIAWQPVPAVAGQLKCRGQVVASTKTVRYDIAIKEIGYRPEPYVICDAVMSADGKAIVRMIDMSLRLSGMTKERLEAIWRAGPEITSSYLRKPAIFGPETIRAFSNGKPSEAFGERYRVFDSERRIARLPGPPYQFLDRITALEGEQWVMTAPKMAEAQYDVPADAWYFAANSHQGMPFAIVLEIVLQPCGWLAAYAGSALSSAIDLSFRNLGGTAIQFALIPPEIGTLTTLVRLTNVSRSAGMIVQHYHYTLTNSSGSVLYQGTTYFGFFSRQALMHQVGLRDAKPYHPGKEESAKGERCMYPQDMPFPATQMRMVDSIDLYLADGGPHGLGFIRGTKQVDPNEWFFKAHFYQDPVWPGSLGLEALIQLLKVVALKRWGWRPEYRFESMGLNAPHEWIYRGQVIPTDREVTIQAVITSVDETQRLLEAEGFLIVDGRVIYQMKNFSLKVNGKRTLTGLM</sequence>
<dbReference type="SUPFAM" id="SSF52151">
    <property type="entry name" value="FabD/lysophospholipase-like"/>
    <property type="match status" value="1"/>
</dbReference>
<feature type="domain" description="Ketosynthase family 3 (KS3)" evidence="10">
    <location>
        <begin position="470"/>
        <end position="966"/>
    </location>
</feature>
<dbReference type="InterPro" id="IPR052568">
    <property type="entry name" value="PKS-FAS_Synthase"/>
</dbReference>
<feature type="compositionally biased region" description="Basic and acidic residues" evidence="9">
    <location>
        <begin position="1469"/>
        <end position="1485"/>
    </location>
</feature>
<dbReference type="InterPro" id="IPR014043">
    <property type="entry name" value="Acyl_transferase_dom"/>
</dbReference>
<dbReference type="InterPro" id="IPR001227">
    <property type="entry name" value="Ac_transferase_dom_sf"/>
</dbReference>
<dbReference type="Gene3D" id="3.30.70.250">
    <property type="entry name" value="Malonyl-CoA ACP transacylase, ACP-binding"/>
    <property type="match status" value="1"/>
</dbReference>
<evidence type="ECO:0000256" key="6">
    <source>
        <dbReference type="ARBA" id="ARBA00023160"/>
    </source>
</evidence>
<dbReference type="Gene3D" id="3.40.47.10">
    <property type="match status" value="3"/>
</dbReference>
<evidence type="ECO:0000259" key="10">
    <source>
        <dbReference type="PROSITE" id="PS52004"/>
    </source>
</evidence>
<dbReference type="InterPro" id="IPR016035">
    <property type="entry name" value="Acyl_Trfase/lysoPLipase"/>
</dbReference>
<keyword evidence="3" id="KW-0444">Lipid biosynthesis</keyword>
<dbReference type="GO" id="GO:0005737">
    <property type="term" value="C:cytoplasm"/>
    <property type="evidence" value="ECO:0007669"/>
    <property type="project" value="InterPro"/>
</dbReference>
<feature type="region of interest" description="Disordered" evidence="9">
    <location>
        <begin position="1461"/>
        <end position="1485"/>
    </location>
</feature>
<proteinExistence type="inferred from homology"/>
<dbReference type="UniPathway" id="UPA00094"/>
<dbReference type="InterPro" id="IPR016039">
    <property type="entry name" value="Thiolase-like"/>
</dbReference>
<comment type="pathway">
    <text evidence="1">Lipid metabolism; fatty acid biosynthesis.</text>
</comment>
<reference evidence="11 12" key="1">
    <citation type="submission" date="2017-10" db="EMBL/GenBank/DDBJ databases">
        <title>Novel microbial diversity and functional potential in the marine mammal oral microbiome.</title>
        <authorList>
            <person name="Dudek N.K."/>
            <person name="Sun C.L."/>
            <person name="Burstein D."/>
            <person name="Kantor R.S."/>
            <person name="Aliaga Goltsman D.S."/>
            <person name="Bik E.M."/>
            <person name="Thomas B.C."/>
            <person name="Banfield J.F."/>
            <person name="Relman D.A."/>
        </authorList>
    </citation>
    <scope>NUCLEOTIDE SEQUENCE [LARGE SCALE GENOMIC DNA]</scope>
    <source>
        <strain evidence="11">DOLZORAL124_49_17</strain>
    </source>
</reference>
<keyword evidence="5" id="KW-0443">Lipid metabolism</keyword>
<dbReference type="SMART" id="SM00825">
    <property type="entry name" value="PKS_KS"/>
    <property type="match status" value="1"/>
</dbReference>
<evidence type="ECO:0000256" key="3">
    <source>
        <dbReference type="ARBA" id="ARBA00022516"/>
    </source>
</evidence>
<protein>
    <submittedName>
        <fullName evidence="11">Type I polyketide synthase</fullName>
    </submittedName>
</protein>
<gene>
    <name evidence="11" type="ORF">CSB45_14480</name>
</gene>
<keyword evidence="8" id="KW-0808">Transferase</keyword>
<evidence type="ECO:0000256" key="1">
    <source>
        <dbReference type="ARBA" id="ARBA00005194"/>
    </source>
</evidence>
<keyword evidence="7" id="KW-0456">Lyase</keyword>
<dbReference type="PANTHER" id="PTHR43074">
    <property type="entry name" value="OMEGA-3 POLYUNSATURATED FATTY ACID SYNTHASE PFAB-RELATED"/>
    <property type="match status" value="1"/>
</dbReference>
<evidence type="ECO:0000313" key="11">
    <source>
        <dbReference type="EMBL" id="PID55739.1"/>
    </source>
</evidence>
<dbReference type="Pfam" id="PF00109">
    <property type="entry name" value="ketoacyl-synt"/>
    <property type="match status" value="2"/>
</dbReference>
<dbReference type="CDD" id="cd01287">
    <property type="entry name" value="FabA"/>
    <property type="match status" value="1"/>
</dbReference>
<comment type="caution">
    <text evidence="11">The sequence shown here is derived from an EMBL/GenBank/DDBJ whole genome shotgun (WGS) entry which is preliminary data.</text>
</comment>
<evidence type="ECO:0000256" key="8">
    <source>
        <dbReference type="RuleBase" id="RU003694"/>
    </source>
</evidence>
<evidence type="ECO:0000256" key="9">
    <source>
        <dbReference type="SAM" id="MobiDB-lite"/>
    </source>
</evidence>
<dbReference type="Gene3D" id="3.40.366.10">
    <property type="entry name" value="Malonyl-Coenzyme A Acyl Carrier Protein, domain 2"/>
    <property type="match status" value="1"/>
</dbReference>
<dbReference type="InterPro" id="IPR020841">
    <property type="entry name" value="PKS_Beta-ketoAc_synthase_dom"/>
</dbReference>
<evidence type="ECO:0000256" key="7">
    <source>
        <dbReference type="ARBA" id="ARBA00023239"/>
    </source>
</evidence>
<accession>A0A2G6E0X5</accession>
<dbReference type="InterPro" id="IPR014031">
    <property type="entry name" value="Ketoacyl_synth_C"/>
</dbReference>
<evidence type="ECO:0000256" key="2">
    <source>
        <dbReference type="ARBA" id="ARBA00006714"/>
    </source>
</evidence>
<evidence type="ECO:0000256" key="5">
    <source>
        <dbReference type="ARBA" id="ARBA00023098"/>
    </source>
</evidence>
<dbReference type="Pfam" id="PF16197">
    <property type="entry name" value="KAsynt_C_assoc"/>
    <property type="match status" value="1"/>
</dbReference>
<dbReference type="InterPro" id="IPR014030">
    <property type="entry name" value="Ketoacyl_synth_N"/>
</dbReference>
<dbReference type="CDD" id="cd00833">
    <property type="entry name" value="PKS"/>
    <property type="match status" value="1"/>
</dbReference>
<comment type="similarity">
    <text evidence="2">Belongs to the thioester dehydratase family. FabA subfamily.</text>
</comment>
<dbReference type="SUPFAM" id="SSF53901">
    <property type="entry name" value="Thiolase-like"/>
    <property type="match status" value="3"/>
</dbReference>
<dbReference type="Proteomes" id="UP000229740">
    <property type="component" value="Unassembled WGS sequence"/>
</dbReference>
<dbReference type="Pfam" id="PF02801">
    <property type="entry name" value="Ketoacyl-synt_C"/>
    <property type="match status" value="1"/>
</dbReference>
<feature type="domain" description="Ketosynthase family 3 (KS3)" evidence="10">
    <location>
        <begin position="4"/>
        <end position="446"/>
    </location>
</feature>
<dbReference type="PROSITE" id="PS52004">
    <property type="entry name" value="KS3_2"/>
    <property type="match status" value="2"/>
</dbReference>
<dbReference type="GO" id="GO:0016746">
    <property type="term" value="F:acyltransferase activity"/>
    <property type="evidence" value="ECO:0007669"/>
    <property type="project" value="InterPro"/>
</dbReference>
<comment type="similarity">
    <text evidence="8">Belongs to the thiolase-like superfamily. Beta-ketoacyl-ACP synthases family.</text>
</comment>
<keyword evidence="6" id="KW-0275">Fatty acid biosynthesis</keyword>
<dbReference type="InterPro" id="IPR013114">
    <property type="entry name" value="FabA_FabZ"/>
</dbReference>
<dbReference type="Gene3D" id="3.10.129.10">
    <property type="entry name" value="Hotdog Thioesterase"/>
    <property type="match status" value="4"/>
</dbReference>
<dbReference type="Pfam" id="PF07977">
    <property type="entry name" value="FabA"/>
    <property type="match status" value="2"/>
</dbReference>
<dbReference type="InterPro" id="IPR010083">
    <property type="entry name" value="FabA"/>
</dbReference>
<dbReference type="EMBL" id="PDPS01000044">
    <property type="protein sequence ID" value="PID55739.1"/>
    <property type="molecule type" value="Genomic_DNA"/>
</dbReference>
<evidence type="ECO:0000256" key="4">
    <source>
        <dbReference type="ARBA" id="ARBA00022832"/>
    </source>
</evidence>
<dbReference type="InterPro" id="IPR029069">
    <property type="entry name" value="HotDog_dom_sf"/>
</dbReference>
<evidence type="ECO:0000313" key="12">
    <source>
        <dbReference type="Proteomes" id="UP000229740"/>
    </source>
</evidence>
<dbReference type="InterPro" id="IPR032821">
    <property type="entry name" value="PKS_assoc"/>
</dbReference>
<dbReference type="PANTHER" id="PTHR43074:SF1">
    <property type="entry name" value="BETA-KETOACYL SYNTHASE FAMILY PROTEIN-RELATED"/>
    <property type="match status" value="1"/>
</dbReference>
<dbReference type="GO" id="GO:0006633">
    <property type="term" value="P:fatty acid biosynthetic process"/>
    <property type="evidence" value="ECO:0007669"/>
    <property type="project" value="UniProtKB-UniPathway"/>
</dbReference>